<keyword evidence="3" id="KW-1185">Reference proteome</keyword>
<dbReference type="Proteomes" id="UP000701801">
    <property type="component" value="Unassembled WGS sequence"/>
</dbReference>
<organism evidence="2 3">
    <name type="scientific">Hymenoscyphus albidus</name>
    <dbReference type="NCBI Taxonomy" id="595503"/>
    <lineage>
        <taxon>Eukaryota</taxon>
        <taxon>Fungi</taxon>
        <taxon>Dikarya</taxon>
        <taxon>Ascomycota</taxon>
        <taxon>Pezizomycotina</taxon>
        <taxon>Leotiomycetes</taxon>
        <taxon>Helotiales</taxon>
        <taxon>Helotiaceae</taxon>
        <taxon>Hymenoscyphus</taxon>
    </lineage>
</organism>
<dbReference type="Gene3D" id="2.80.10.50">
    <property type="match status" value="1"/>
</dbReference>
<dbReference type="EMBL" id="CAJVRM010000202">
    <property type="protein sequence ID" value="CAG8977039.1"/>
    <property type="molecule type" value="Genomic_DNA"/>
</dbReference>
<proteinExistence type="predicted"/>
<accession>A0A9N9Q6K5</accession>
<feature type="region of interest" description="Disordered" evidence="1">
    <location>
        <begin position="95"/>
        <end position="129"/>
    </location>
</feature>
<evidence type="ECO:0000313" key="2">
    <source>
        <dbReference type="EMBL" id="CAG8977039.1"/>
    </source>
</evidence>
<name>A0A9N9Q6K5_9HELO</name>
<reference evidence="2" key="1">
    <citation type="submission" date="2021-07" db="EMBL/GenBank/DDBJ databases">
        <authorList>
            <person name="Durling M."/>
        </authorList>
    </citation>
    <scope>NUCLEOTIDE SEQUENCE</scope>
</reference>
<comment type="caution">
    <text evidence="2">The sequence shown here is derived from an EMBL/GenBank/DDBJ whole genome shotgun (WGS) entry which is preliminary data.</text>
</comment>
<sequence>MTTSTSTASSYPGPGVYFLKNVASGTVVDLTNGTLTGRYYHISPIPIMFKTQLRTLQSIQFIGVPSLSAAQTWQIAAVSPSQVIILNSTTGEYIKAPADNSQNPSAGTGAPSERRSRFEVEARSDGSVM</sequence>
<dbReference type="OrthoDB" id="2131701at2759"/>
<evidence type="ECO:0000256" key="1">
    <source>
        <dbReference type="SAM" id="MobiDB-lite"/>
    </source>
</evidence>
<dbReference type="AlphaFoldDB" id="A0A9N9Q6K5"/>
<evidence type="ECO:0000313" key="3">
    <source>
        <dbReference type="Proteomes" id="UP000701801"/>
    </source>
</evidence>
<protein>
    <submittedName>
        <fullName evidence="2">Uncharacterized protein</fullName>
    </submittedName>
</protein>
<feature type="compositionally biased region" description="Basic and acidic residues" evidence="1">
    <location>
        <begin position="112"/>
        <end position="129"/>
    </location>
</feature>
<gene>
    <name evidence="2" type="ORF">HYALB_00012151</name>
</gene>